<dbReference type="PANTHER" id="PTHR12517">
    <property type="entry name" value="VACUOLAR PROTEIN SORTING-ASSOCIATED PROTEIN 13B"/>
    <property type="match status" value="1"/>
</dbReference>
<dbReference type="Pfam" id="PF25033">
    <property type="entry name" value="VPS13_M"/>
    <property type="match status" value="2"/>
</dbReference>
<dbReference type="InterPro" id="IPR039782">
    <property type="entry name" value="VPS13B"/>
</dbReference>
<evidence type="ECO:0000313" key="9">
    <source>
        <dbReference type="Proteomes" id="UP000002852"/>
    </source>
</evidence>
<proteinExistence type="inferred from homology"/>
<feature type="compositionally biased region" description="Low complexity" evidence="4">
    <location>
        <begin position="1233"/>
        <end position="1243"/>
    </location>
</feature>
<feature type="compositionally biased region" description="Polar residues" evidence="4">
    <location>
        <begin position="982"/>
        <end position="1002"/>
    </location>
</feature>
<organism evidence="8 9">
    <name type="scientific">Xiphophorus maculatus</name>
    <name type="common">Southern platyfish</name>
    <name type="synonym">Platypoecilus maculatus</name>
    <dbReference type="NCBI Taxonomy" id="8083"/>
    <lineage>
        <taxon>Eukaryota</taxon>
        <taxon>Metazoa</taxon>
        <taxon>Chordata</taxon>
        <taxon>Craniata</taxon>
        <taxon>Vertebrata</taxon>
        <taxon>Euteleostomi</taxon>
        <taxon>Actinopterygii</taxon>
        <taxon>Neopterygii</taxon>
        <taxon>Teleostei</taxon>
        <taxon>Neoteleostei</taxon>
        <taxon>Acanthomorphata</taxon>
        <taxon>Ovalentaria</taxon>
        <taxon>Atherinomorphae</taxon>
        <taxon>Cyprinodontiformes</taxon>
        <taxon>Poeciliidae</taxon>
        <taxon>Poeciliinae</taxon>
        <taxon>Xiphophorus</taxon>
    </lineage>
</organism>
<reference evidence="9" key="1">
    <citation type="submission" date="2012-01" db="EMBL/GenBank/DDBJ databases">
        <authorList>
            <person name="Walter R."/>
            <person name="Schartl M."/>
            <person name="Warren W."/>
        </authorList>
    </citation>
    <scope>NUCLEOTIDE SEQUENCE [LARGE SCALE GENOMIC DNA]</scope>
    <source>
        <strain evidence="9">JP 163 A</strain>
    </source>
</reference>
<keyword evidence="2" id="KW-0813">Transport</keyword>
<dbReference type="GeneTree" id="ENSGT00940000154684"/>
<feature type="compositionally biased region" description="Low complexity" evidence="4">
    <location>
        <begin position="103"/>
        <end position="117"/>
    </location>
</feature>
<feature type="domain" description="VPS13-like middle region" evidence="6">
    <location>
        <begin position="1862"/>
        <end position="2460"/>
    </location>
</feature>
<feature type="region of interest" description="Disordered" evidence="4">
    <location>
        <begin position="294"/>
        <end position="327"/>
    </location>
</feature>
<evidence type="ECO:0000256" key="4">
    <source>
        <dbReference type="SAM" id="MobiDB-lite"/>
    </source>
</evidence>
<dbReference type="Pfam" id="PF12624">
    <property type="entry name" value="VPS13_N"/>
    <property type="match status" value="1"/>
</dbReference>
<feature type="domain" description="VPS13-like middle region" evidence="6">
    <location>
        <begin position="1518"/>
        <end position="1795"/>
    </location>
</feature>
<evidence type="ECO:0000256" key="1">
    <source>
        <dbReference type="ARBA" id="ARBA00006545"/>
    </source>
</evidence>
<evidence type="ECO:0000256" key="3">
    <source>
        <dbReference type="ARBA" id="ARBA00023055"/>
    </source>
</evidence>
<dbReference type="GO" id="GO:0006869">
    <property type="term" value="P:lipid transport"/>
    <property type="evidence" value="ECO:0007669"/>
    <property type="project" value="UniProtKB-KW"/>
</dbReference>
<dbReference type="InterPro" id="IPR056747">
    <property type="entry name" value="VPS13-like_M"/>
</dbReference>
<feature type="region of interest" description="Disordered" evidence="4">
    <location>
        <begin position="1407"/>
        <end position="1432"/>
    </location>
</feature>
<evidence type="ECO:0000259" key="5">
    <source>
        <dbReference type="Pfam" id="PF12624"/>
    </source>
</evidence>
<evidence type="ECO:0000259" key="6">
    <source>
        <dbReference type="Pfam" id="PF25033"/>
    </source>
</evidence>
<sequence>MLESYVTPLLMSYVNKYIKNLKPSDLQLSLWGGDVVLSKLDLKLDVLEQELKLPFTFMSGHIHELRIHVPWTKLGSEPVVITINTMECILKLKDGAQDDHDSCSSSTSRSVSDGSKSTTKPRRLQQAAPSDPDLPPGYVQSLIRRVVNNVNIVVNNLILKYVEDDIVLSVNITAAECYTVDDIWERAFMDITAPELVLRKVINFADCTVCLDKRNASGKIEFYQDPLLYKCSFRTRLHFTYDNINSKIPSVIKIHTMVESLKLSITDQQLPMFIRILELIIALYYGEIGGHKESEGEEGTGHVREGGVEDEERDLYTEGGSPEDPDQGWMSWAWSFVPAIVGAEEEGEGGLYMQGDTEGISNYPQQHTLKDPIVSIGFYCTKASITFKLTDTQSESSYYSPQKVKSREVLCMEQEGITIEVLMMGEPFFNCQIGFVGCRALCLKGIMGVRDFEENLNRREEDAVFFSCGDNLKNKGMTYLTNSLFDYRSPENNGVKAEFILDSANHKESYTEIAGMQRFGAFYMDYLYTMENSSSKGSQDISGLHPEELVPAVQETSMKRLVVGPLDIRLHSSAAHRILKMITCAMDHEYEPYSIEASHGPVSPEEISRLEEFIPTRLTSVTLLQVSVTVSMAEFNLLHTLIPVILGYKSYFINAKTSMFQPLHPLPSMQFQVERVNFDHSVPMYGPELVSTVSSLSQPPDNLLHHCYSHLYLKVFGFQAGLTCQDRMGSFLPLISIIPSFSTAIYGKLIQLPAYWSKRSSVPTSECIFELPHFAVQATRPQTLLLQAICQSWTHSMVNGSSVPISESLLNEVFKAPGVKYPGPSPILEGLIQNLELKFCSRAMVKCASGTVGAVKVCARTPGVYSCGKKEKLVPLIQGPSDTKELHMSRWLNEIRKPESLLAPDLLAFSVQVPQQGDDCRNSGAVLLVSVQGIAVNVDPIICTWLLYQPHRGSNMPVVCPVPLVKRREDEVSVGSAPLAKQPSNQASDYASSPMKTKTVTESRPMSIPMKVIPETAAEESWTTSEERMKELFSHAWDAVKRLTLQLDLQSCCVFLPNDSLPSPSTIICGDIPGTVRSWYHNQASMPGTLVICLPQISVLSAGHKYMEPLQELPFVVSKPILEEGDAFPWTISLGQFSVYTLLGKQQSLSLLEPMGCTSTLAVTSKLQGSLEERPSFVVCLHVDLQPVHVKSSNSQVQLLYEIFLSWSCTWARLQKHGILRQTSSIPDPPAGAAPSSPVRSSAGTALPDTSTCSPSADFGSPTEGDSVPAGDDGPFADTVTLEQKTSSIEGTSGKVSLWMQWMLPKVTIQLFAADPTARKTEICVLSELEDLSASVDIQDVYTKIKCKVGSFNIDHYRCRYESINVFLICPVSHQMAAKILEGSHQQHGFLSITYTQAVTKNVRHKLTSRLERPSRSSMTTPSQRTASDPLADSSPQYLREILLTAQPFDVVLFCPLLATVAGVFQVKQKNTFCRGKSAGQPMRSHTLTSRCLPLIYINTSVIRVFCHGTQDRNAKKEDTLVLKLGSLSMAPQADNPLTRTVLRKDIYQRALNLGILRDPGSEVEDRQYQIDLQSINIGTALWEQLKPEKEGAKGGASAESERSSQNPALEWNMASSIRRQQERRAILTPILTDFSVRVTAAPAIIFSKNLSLDGGQTEEVVVCGHSLEVNVTSNLDFYLSVAQVQLLQQLLRDNLVGSNASEKGSEVRRQEQKGVHPDPLGSGDSSSRHSGTGQDSGFGSDSTRIRIVQIEQQSGTSHHCIARPSRKSTITKNLTFIPFDIFLTASKLSVMTYACSSTPKVGKSILNHPEIISDSPPVSPSPTPDQTPAAQGSLAGLTADDILNSNTSQPPSPLIKGSLLSLDGLPTPTRSSARQALGVTIVRQPGRRGTGDQVLEPLLYVQLMQPSVLLSCHHRKQKMELSVFDVALRGVPSDYKCQDPGKTLPETLDYNVCWVQTVAAEVDSKTGVPPPLLCFQIKDFLNGPGEGLTHFYLLYIPANTLHQLHTSSFFKEKAEKLSSALGRASPATSLTFHKVSVHTAQIVVVMETEACPMKPSVTVSISLNLCVAFSDPVESASVLLTVKDALVKTGLRDRGHVFLGPFSCSSSLEARWCRHSGSPGPEPGPPKLLLDLKGGLLQVFWGQEHLNCLMLVEEHLRNYLHLHKEDSNNSWSKGKACHTQPPPSPVAPSPRTEHSSDDLRTGNFQYIQDSGSQKLPGPHEVVFYSETEDSPGVMLWRYPEPRVLTFVRITPVPFNTTEDPEISTADLGDVLQVPCSLEYWDELQQAFVPYREFSLSESCSCQLQLPSLSLTDQQKELVASDLWRIVLNHNGEGGDEQSSDSECGSQLPCDQLVSPIALAACTRVDSCFAPWFVPSLGVSLQLAQLEVHLCHHLEQLGTVASRKLHPFLPDRKLPQEQEFMVIGSREPQVFMRQWSNGPRHCQEMSFSTRLDCRLLEYRNLTHLQLLQSCALQVDFVLLPTFFIHCNSYSSLSYCFVPQNGNQDAEELLYSHYVICNDTNETLRFGQVDTDENVLLASLHSHQYSWRSHKSPQLLHICIEGWGNWRWSEPFSVDNVGTLLRTIQYKGRTASLIIKVLQLNGVQKQIIICGRQVMCSYLTQDIELRVVQHYVGADSQTVVREHCDCLEAGAKLPSYVLEDAEMTELCMRARGDEDWSQDVELERREKGSSSSSVVQVACSSGSLLYVWCTLITVEPDSHMQQRLVIFSPLFVMRSHLPEPLVVHIEKRSLGLKETQLIPGQGHQEPLLNTEAELTHHLIFQAREDKDASHCAVPISTGLIKQIMNKTGNEDNPEHILADFYGPKTTTESPWPYVTKDTDRYPLAQWDSPMQVKLSQWKPGLNTLLVELLPWALMVNDSQWDLWLFEGETIVLQIPAGKVIVPPNFKEAFQIGIYWAHTNTVHKSTALKLVHDLTSPRWKEGTSSVVVTLDEEGYVEVDISLGAFPGKQKVCQFCVSSVVRHGVQILQIEDRTILVNNTPYSIHYRPLLTNHTLGGGEQFCEVPESTVFTVPPSDGSSLAKPCSVPCWDLLQPAVQGSVEFPLPLRHMLFSLVSKPDAGAADAAWSLPAPVRPDLPRQIIYAFVCSFLFCRAIVLTYQEHLGVTYITLNEDPCPRMLVENRCPVPLLLKENVKETPRSEVFCRPLPADSSLHHELYHHFSSFPECRQRELLPTLQLKTRSDKSATDWTDPIDINSPGTQVVFLPSFGCLYVHVAYERGTLVLSLAPEGGAELLTASVLFVRSSKLSVRILLSEASVVISDDITNPSGSMELLRLTLTKLLLSLGPAPASLPPELAEDSAMASCSLSVLMADASLIEVYCYSLQVDNQLYNRTSFHFPVLLCQDQRGPSETGGAWSIDVNPGNSPEGLEEFKRSCFLQLRMTLTGDQRTVEEVKLIFSFFPLPARVYIEDTFVYYIKTLFDTYIPSRPAEAKRGREPGALIVPEQSVQALVHPVRLQRLSIQPVHLLVSIHASLKLYIASDHTPLSFSVFERGPVFTTARQLVHALAMHYAAGALFRAGWVVGSLEILGSPASLVLSIGNGVSDFFRLPYEGLTRGPGAFVSGVSRGTTSFVKHISKGTLTSITNLATSLARNMDRLSLDEEHYTRQEEWRRQLPESLGDGLRQGLSRLGISLLGAVAGIVDQPMQNFQKNWETQSSAGSKAKGVISGVGKGIVGVFTKPIGGAAELVSQTGYGILHGAGLWQLPKQLYLPAEEKSALASNSHLKYVWKMLQSLGRPELHMALEVTIVSGSGQEHAGCLLLTSEVLFVVSLCEDTQQQAFPITEVECQQEPEQPGQLTLTLQQQTLSSDSEGDGVRERLSEQQYQRLVDYVSRASQFVSPSAAALQLQPPVTLAEPPPSVTKCYRYLVDPAFAKVFVSKFTIVKNKALRIGFH</sequence>
<comment type="similarity">
    <text evidence="1">Belongs to the VPS13 family.</text>
</comment>
<dbReference type="InterPro" id="IPR026854">
    <property type="entry name" value="VPS13_N"/>
</dbReference>
<feature type="region of interest" description="Disordered" evidence="4">
    <location>
        <begin position="2171"/>
        <end position="2200"/>
    </location>
</feature>
<feature type="region of interest" description="Disordered" evidence="4">
    <location>
        <begin position="1809"/>
        <end position="1833"/>
    </location>
</feature>
<protein>
    <submittedName>
        <fullName evidence="8">Vacuolar protein sorting 13 homolog B</fullName>
    </submittedName>
</protein>
<feature type="compositionally biased region" description="Basic and acidic residues" evidence="4">
    <location>
        <begin position="1704"/>
        <end position="1717"/>
    </location>
</feature>
<accession>A0A3B5Q9T8</accession>
<feature type="region of interest" description="Disordered" evidence="4">
    <location>
        <begin position="1589"/>
        <end position="1609"/>
    </location>
</feature>
<keyword evidence="3" id="KW-0445">Lipid transport</keyword>
<evidence type="ECO:0000256" key="2">
    <source>
        <dbReference type="ARBA" id="ARBA00022448"/>
    </source>
</evidence>
<evidence type="ECO:0000259" key="7">
    <source>
        <dbReference type="Pfam" id="PF25036"/>
    </source>
</evidence>
<feature type="domain" description="Chorein N-terminal" evidence="5">
    <location>
        <begin position="1"/>
        <end position="1497"/>
    </location>
</feature>
<dbReference type="PANTHER" id="PTHR12517:SF0">
    <property type="entry name" value="INTERMEMBRANE LIPID TRANSFER PROTEIN VPS13B"/>
    <property type="match status" value="1"/>
</dbReference>
<feature type="domain" description="Vacuolar protein sorting-associated protein 13 VPS13 adaptor binding" evidence="7">
    <location>
        <begin position="2510"/>
        <end position="2592"/>
    </location>
</feature>
<feature type="region of interest" description="Disordered" evidence="4">
    <location>
        <begin position="974"/>
        <end position="1002"/>
    </location>
</feature>
<dbReference type="InterPro" id="IPR009543">
    <property type="entry name" value="VPS13_VAB"/>
</dbReference>
<reference evidence="9" key="2">
    <citation type="journal article" date="2013" name="Nat. Genet.">
        <title>The genome of the platyfish, Xiphophorus maculatus, provides insights into evolutionary adaptation and several complex traits.</title>
        <authorList>
            <person name="Schartl M."/>
            <person name="Walter R.B."/>
            <person name="Shen Y."/>
            <person name="Garcia T."/>
            <person name="Catchen J."/>
            <person name="Amores A."/>
            <person name="Braasch I."/>
            <person name="Chalopin D."/>
            <person name="Volff J.N."/>
            <person name="Lesch K.P."/>
            <person name="Bisazza A."/>
            <person name="Minx P."/>
            <person name="Hillier L."/>
            <person name="Wilson R.K."/>
            <person name="Fuerstenberg S."/>
            <person name="Boore J."/>
            <person name="Searle S."/>
            <person name="Postlethwait J.H."/>
            <person name="Warren W.C."/>
        </authorList>
    </citation>
    <scope>NUCLEOTIDE SEQUENCE [LARGE SCALE GENOMIC DNA]</scope>
    <source>
        <strain evidence="9">JP 163 A</strain>
    </source>
</reference>
<feature type="compositionally biased region" description="Polar residues" evidence="4">
    <location>
        <begin position="1416"/>
        <end position="1427"/>
    </location>
</feature>
<feature type="region of interest" description="Disordered" evidence="4">
    <location>
        <begin position="1223"/>
        <end position="1277"/>
    </location>
</feature>
<feature type="region of interest" description="Disordered" evidence="4">
    <location>
        <begin position="96"/>
        <end position="133"/>
    </location>
</feature>
<name>A0A3B5Q9T8_XIPMA</name>
<feature type="compositionally biased region" description="Basic and acidic residues" evidence="4">
    <location>
        <begin position="294"/>
        <end position="307"/>
    </location>
</feature>
<dbReference type="Pfam" id="PF25036">
    <property type="entry name" value="VPS13_VAB"/>
    <property type="match status" value="1"/>
</dbReference>
<feature type="compositionally biased region" description="Polar residues" evidence="4">
    <location>
        <begin position="1724"/>
        <end position="1743"/>
    </location>
</feature>
<dbReference type="Proteomes" id="UP000002852">
    <property type="component" value="Unassembled WGS sequence"/>
</dbReference>
<keyword evidence="9" id="KW-1185">Reference proteome</keyword>
<dbReference type="Ensembl" id="ENSXMAT00000033912.1">
    <property type="protein sequence ID" value="ENSXMAP00000027805.1"/>
    <property type="gene ID" value="ENSXMAG00000002500.2"/>
</dbReference>
<reference evidence="8" key="4">
    <citation type="submission" date="2025-09" db="UniProtKB">
        <authorList>
            <consortium name="Ensembl"/>
        </authorList>
    </citation>
    <scope>IDENTIFICATION</scope>
    <source>
        <strain evidence="8">JP 163 A</strain>
    </source>
</reference>
<reference evidence="8" key="3">
    <citation type="submission" date="2025-08" db="UniProtKB">
        <authorList>
            <consortium name="Ensembl"/>
        </authorList>
    </citation>
    <scope>IDENTIFICATION</scope>
    <source>
        <strain evidence="8">JP 163 A</strain>
    </source>
</reference>
<evidence type="ECO:0000313" key="8">
    <source>
        <dbReference type="Ensembl" id="ENSXMAP00000027805.1"/>
    </source>
</evidence>
<feature type="region of interest" description="Disordered" evidence="4">
    <location>
        <begin position="1700"/>
        <end position="1743"/>
    </location>
</feature>